<protein>
    <submittedName>
        <fullName evidence="4">Uncharacterized protein</fullName>
    </submittedName>
</protein>
<name>A0AAN9FYQ0_9CAEN</name>
<keyword evidence="2" id="KW-1133">Transmembrane helix</keyword>
<dbReference type="EMBL" id="JBAMIC010002142">
    <property type="protein sequence ID" value="KAK7089341.1"/>
    <property type="molecule type" value="Genomic_DNA"/>
</dbReference>
<comment type="caution">
    <text evidence="4">The sequence shown here is derived from an EMBL/GenBank/DDBJ whole genome shotgun (WGS) entry which is preliminary data.</text>
</comment>
<organism evidence="4 5">
    <name type="scientific">Littorina saxatilis</name>
    <dbReference type="NCBI Taxonomy" id="31220"/>
    <lineage>
        <taxon>Eukaryota</taxon>
        <taxon>Metazoa</taxon>
        <taxon>Spiralia</taxon>
        <taxon>Lophotrochozoa</taxon>
        <taxon>Mollusca</taxon>
        <taxon>Gastropoda</taxon>
        <taxon>Caenogastropoda</taxon>
        <taxon>Littorinimorpha</taxon>
        <taxon>Littorinoidea</taxon>
        <taxon>Littorinidae</taxon>
        <taxon>Littorina</taxon>
    </lineage>
</organism>
<gene>
    <name evidence="3" type="ORF">V1264_024636</name>
    <name evidence="4" type="ORF">V1264_024637</name>
</gene>
<keyword evidence="2" id="KW-0472">Membrane</keyword>
<evidence type="ECO:0000313" key="4">
    <source>
        <dbReference type="EMBL" id="KAK7089341.1"/>
    </source>
</evidence>
<reference evidence="4 5" key="1">
    <citation type="submission" date="2024-02" db="EMBL/GenBank/DDBJ databases">
        <title>Chromosome-scale genome assembly of the rough periwinkle Littorina saxatilis.</title>
        <authorList>
            <person name="De Jode A."/>
            <person name="Faria R."/>
            <person name="Formenti G."/>
            <person name="Sims Y."/>
            <person name="Smith T.P."/>
            <person name="Tracey A."/>
            <person name="Wood J.M.D."/>
            <person name="Zagrodzka Z.B."/>
            <person name="Johannesson K."/>
            <person name="Butlin R.K."/>
            <person name="Leder E.H."/>
        </authorList>
    </citation>
    <scope>NUCLEOTIDE SEQUENCE [LARGE SCALE GENOMIC DNA]</scope>
    <source>
        <strain evidence="4">Snail1</strain>
        <tissue evidence="4">Muscle</tissue>
    </source>
</reference>
<accession>A0AAN9FYQ0</accession>
<feature type="compositionally biased region" description="Polar residues" evidence="1">
    <location>
        <begin position="125"/>
        <end position="135"/>
    </location>
</feature>
<evidence type="ECO:0000256" key="1">
    <source>
        <dbReference type="SAM" id="MobiDB-lite"/>
    </source>
</evidence>
<dbReference type="Proteomes" id="UP001374579">
    <property type="component" value="Unassembled WGS sequence"/>
</dbReference>
<evidence type="ECO:0000313" key="5">
    <source>
        <dbReference type="Proteomes" id="UP001374579"/>
    </source>
</evidence>
<keyword evidence="5" id="KW-1185">Reference proteome</keyword>
<sequence>MSRLEKSSRNRYVGEQFHTIGYIVEDVAFYRQTAAHQKQTECRRNKLGACGPGQICIPLPSGSVKCISTDPGANSAADDDDDDDNRLAIIGGALGGFAFIVTVVLVVVLVVFLIRSKRAKRQRNDTSCGTATMAYSSRPRADDEHLYDSPHHNDGYIHPISVVPEHSRRE</sequence>
<evidence type="ECO:0000313" key="3">
    <source>
        <dbReference type="EMBL" id="KAK7089340.1"/>
    </source>
</evidence>
<keyword evidence="2" id="KW-0812">Transmembrane</keyword>
<feature type="transmembrane region" description="Helical" evidence="2">
    <location>
        <begin position="87"/>
        <end position="114"/>
    </location>
</feature>
<dbReference type="EMBL" id="JBAMIC010002142">
    <property type="protein sequence ID" value="KAK7089340.1"/>
    <property type="molecule type" value="Genomic_DNA"/>
</dbReference>
<feature type="region of interest" description="Disordered" evidence="1">
    <location>
        <begin position="125"/>
        <end position="170"/>
    </location>
</feature>
<dbReference type="AlphaFoldDB" id="A0AAN9FYQ0"/>
<evidence type="ECO:0000256" key="2">
    <source>
        <dbReference type="SAM" id="Phobius"/>
    </source>
</evidence>
<proteinExistence type="predicted"/>
<feature type="compositionally biased region" description="Basic and acidic residues" evidence="1">
    <location>
        <begin position="139"/>
        <end position="155"/>
    </location>
</feature>